<dbReference type="Pfam" id="PF13637">
    <property type="entry name" value="Ank_4"/>
    <property type="match status" value="1"/>
</dbReference>
<dbReference type="Gene3D" id="1.25.40.20">
    <property type="entry name" value="Ankyrin repeat-containing domain"/>
    <property type="match status" value="1"/>
</dbReference>
<dbReference type="EMBL" id="MN739368">
    <property type="protein sequence ID" value="QHT01304.1"/>
    <property type="molecule type" value="Genomic_DNA"/>
</dbReference>
<organism evidence="1">
    <name type="scientific">viral metagenome</name>
    <dbReference type="NCBI Taxonomy" id="1070528"/>
    <lineage>
        <taxon>unclassified sequences</taxon>
        <taxon>metagenomes</taxon>
        <taxon>organismal metagenomes</taxon>
    </lineage>
</organism>
<evidence type="ECO:0000313" key="1">
    <source>
        <dbReference type="EMBL" id="QHT01304.1"/>
    </source>
</evidence>
<accession>A0A6C0CCM4</accession>
<sequence>MLLRSLRIARHYCHTRRMIIAIPQRDAKTIAQDFDKVSLVTNLIKSGIINLNIADDDKFELISRIINSDIDMIRMIIEHRYDHDYINHSLYDAITHAQRETVMKVYAVSASQNHKVIELHPVLAGTENVFRHLFLEHAFHWCCGNGHLEIAQWFYKTWKINLHSGDEYAFRWACLRGHLDVAKWLAQTAEDNGKKINYRIGYTQFLERSHTQNYDKMTEWLVQLIKDQK</sequence>
<dbReference type="SUPFAM" id="SSF48403">
    <property type="entry name" value="Ankyrin repeat"/>
    <property type="match status" value="1"/>
</dbReference>
<dbReference type="AlphaFoldDB" id="A0A6C0CCM4"/>
<proteinExistence type="predicted"/>
<reference evidence="1" key="1">
    <citation type="journal article" date="2020" name="Nature">
        <title>Giant virus diversity and host interactions through global metagenomics.</title>
        <authorList>
            <person name="Schulz F."/>
            <person name="Roux S."/>
            <person name="Paez-Espino D."/>
            <person name="Jungbluth S."/>
            <person name="Walsh D.A."/>
            <person name="Denef V.J."/>
            <person name="McMahon K.D."/>
            <person name="Konstantinidis K.T."/>
            <person name="Eloe-Fadrosh E.A."/>
            <person name="Kyrpides N.C."/>
            <person name="Woyke T."/>
        </authorList>
    </citation>
    <scope>NUCLEOTIDE SEQUENCE</scope>
    <source>
        <strain evidence="1">GVMAG-M-3300020192-26</strain>
    </source>
</reference>
<protein>
    <recommendedName>
        <fullName evidence="2">Ankyrin repeat protein</fullName>
    </recommendedName>
</protein>
<dbReference type="InterPro" id="IPR002110">
    <property type="entry name" value="Ankyrin_rpt"/>
</dbReference>
<evidence type="ECO:0008006" key="2">
    <source>
        <dbReference type="Google" id="ProtNLM"/>
    </source>
</evidence>
<dbReference type="InterPro" id="IPR036770">
    <property type="entry name" value="Ankyrin_rpt-contain_sf"/>
</dbReference>
<name>A0A6C0CCM4_9ZZZZ</name>